<dbReference type="InterPro" id="IPR029016">
    <property type="entry name" value="GAF-like_dom_sf"/>
</dbReference>
<dbReference type="FunFam" id="1.10.10.10:FF:000056">
    <property type="entry name" value="IclR family transcriptional regulator"/>
    <property type="match status" value="1"/>
</dbReference>
<dbReference type="InterPro" id="IPR005471">
    <property type="entry name" value="Tscrpt_reg_IclR_N"/>
</dbReference>
<feature type="domain" description="HTH iclR-type" evidence="6">
    <location>
        <begin position="11"/>
        <end position="73"/>
    </location>
</feature>
<dbReference type="InterPro" id="IPR050707">
    <property type="entry name" value="HTH_MetabolicPath_Reg"/>
</dbReference>
<dbReference type="GO" id="GO:0045892">
    <property type="term" value="P:negative regulation of DNA-templated transcription"/>
    <property type="evidence" value="ECO:0007669"/>
    <property type="project" value="TreeGrafter"/>
</dbReference>
<protein>
    <recommendedName>
        <fullName evidence="5">Glycerol operon regulatory protein</fullName>
    </recommendedName>
</protein>
<dbReference type="GO" id="GO:0003700">
    <property type="term" value="F:DNA-binding transcription factor activity"/>
    <property type="evidence" value="ECO:0007669"/>
    <property type="project" value="TreeGrafter"/>
</dbReference>
<dbReference type="OrthoDB" id="9791752at2"/>
<dbReference type="PANTHER" id="PTHR30136">
    <property type="entry name" value="HELIX-TURN-HELIX TRANSCRIPTIONAL REGULATOR, ICLR FAMILY"/>
    <property type="match status" value="1"/>
</dbReference>
<dbReference type="SMART" id="SM00346">
    <property type="entry name" value="HTH_ICLR"/>
    <property type="match status" value="1"/>
</dbReference>
<evidence type="ECO:0000313" key="9">
    <source>
        <dbReference type="Proteomes" id="UP000271031"/>
    </source>
</evidence>
<dbReference type="EMBL" id="RHHQ01000025">
    <property type="protein sequence ID" value="RNB80253.1"/>
    <property type="molecule type" value="Genomic_DNA"/>
</dbReference>
<dbReference type="Pfam" id="PF09339">
    <property type="entry name" value="HTH_IclR"/>
    <property type="match status" value="1"/>
</dbReference>
<organism evidence="8 9">
    <name type="scientific">Brevibacillus fluminis</name>
    <dbReference type="NCBI Taxonomy" id="511487"/>
    <lineage>
        <taxon>Bacteria</taxon>
        <taxon>Bacillati</taxon>
        <taxon>Bacillota</taxon>
        <taxon>Bacilli</taxon>
        <taxon>Bacillales</taxon>
        <taxon>Paenibacillaceae</taxon>
        <taxon>Brevibacillus</taxon>
    </lineage>
</organism>
<dbReference type="PROSITE" id="PS51078">
    <property type="entry name" value="ICLR_ED"/>
    <property type="match status" value="1"/>
</dbReference>
<comment type="caution">
    <text evidence="8">The sequence shown here is derived from an EMBL/GenBank/DDBJ whole genome shotgun (WGS) entry which is preliminary data.</text>
</comment>
<dbReference type="SUPFAM" id="SSF55781">
    <property type="entry name" value="GAF domain-like"/>
    <property type="match status" value="1"/>
</dbReference>
<dbReference type="RefSeq" id="WP_122921237.1">
    <property type="nucleotide sequence ID" value="NZ_RHHQ01000025.1"/>
</dbReference>
<evidence type="ECO:0000256" key="2">
    <source>
        <dbReference type="ARBA" id="ARBA00023125"/>
    </source>
</evidence>
<evidence type="ECO:0000259" key="6">
    <source>
        <dbReference type="PROSITE" id="PS51077"/>
    </source>
</evidence>
<comment type="function">
    <text evidence="4">May be an activator protein for the gylABX operon.</text>
</comment>
<dbReference type="InterPro" id="IPR036390">
    <property type="entry name" value="WH_DNA-bd_sf"/>
</dbReference>
<dbReference type="PANTHER" id="PTHR30136:SF35">
    <property type="entry name" value="HTH-TYPE TRANSCRIPTIONAL REGULATOR RV1719"/>
    <property type="match status" value="1"/>
</dbReference>
<evidence type="ECO:0000256" key="3">
    <source>
        <dbReference type="ARBA" id="ARBA00023163"/>
    </source>
</evidence>
<dbReference type="PROSITE" id="PS51077">
    <property type="entry name" value="HTH_ICLR"/>
    <property type="match status" value="1"/>
</dbReference>
<accession>A0A3M8CX36</accession>
<dbReference type="Proteomes" id="UP000271031">
    <property type="component" value="Unassembled WGS sequence"/>
</dbReference>
<gene>
    <name evidence="8" type="ORF">EDM56_28030</name>
</gene>
<dbReference type="InterPro" id="IPR036388">
    <property type="entry name" value="WH-like_DNA-bd_sf"/>
</dbReference>
<feature type="domain" description="IclR-ED" evidence="7">
    <location>
        <begin position="74"/>
        <end position="256"/>
    </location>
</feature>
<evidence type="ECO:0000259" key="7">
    <source>
        <dbReference type="PROSITE" id="PS51078"/>
    </source>
</evidence>
<keyword evidence="3" id="KW-0804">Transcription</keyword>
<dbReference type="AlphaFoldDB" id="A0A3M8CX36"/>
<keyword evidence="2" id="KW-0238">DNA-binding</keyword>
<dbReference type="Pfam" id="PF01614">
    <property type="entry name" value="IclR_C"/>
    <property type="match status" value="1"/>
</dbReference>
<dbReference type="Gene3D" id="3.30.450.40">
    <property type="match status" value="1"/>
</dbReference>
<keyword evidence="9" id="KW-1185">Reference proteome</keyword>
<name>A0A3M8CX36_9BACL</name>
<keyword evidence="1" id="KW-0805">Transcription regulation</keyword>
<dbReference type="GO" id="GO:0003677">
    <property type="term" value="F:DNA binding"/>
    <property type="evidence" value="ECO:0007669"/>
    <property type="project" value="UniProtKB-KW"/>
</dbReference>
<dbReference type="Gene3D" id="1.10.10.10">
    <property type="entry name" value="Winged helix-like DNA-binding domain superfamily/Winged helix DNA-binding domain"/>
    <property type="match status" value="1"/>
</dbReference>
<evidence type="ECO:0000256" key="1">
    <source>
        <dbReference type="ARBA" id="ARBA00023015"/>
    </source>
</evidence>
<dbReference type="InterPro" id="IPR014757">
    <property type="entry name" value="Tscrpt_reg_IclR_C"/>
</dbReference>
<dbReference type="SUPFAM" id="SSF46785">
    <property type="entry name" value="Winged helix' DNA-binding domain"/>
    <property type="match status" value="1"/>
</dbReference>
<evidence type="ECO:0000256" key="4">
    <source>
        <dbReference type="ARBA" id="ARBA00058938"/>
    </source>
</evidence>
<sequence length="258" mass="28450">MIEKMKEANRYSSLENALRLLNVFSMDEPELGISEMADKLGIANSTVYRIVSSMMSEGFIAKDRQTNLYRLGTSVLALGHYVQSNLPLCKAAQSGLTSLVQQTNETAHIGILKGDDIIYISKVECSHPVRLLSHVGKRNPCHCTSSGQVLMAYQSPQKVEEYLQKSFTAYSSKTITDPEALRRLFHKIKQQGYALSVEELHTGVTSIAAPITDSKGKIVAAVTIAGPIQRMNHNTIPGLIKMVVQTGKEISKRLERGE</sequence>
<reference evidence="8 9" key="1">
    <citation type="submission" date="2018-10" db="EMBL/GenBank/DDBJ databases">
        <title>Phylogenomics of Brevibacillus.</title>
        <authorList>
            <person name="Dunlap C."/>
        </authorList>
    </citation>
    <scope>NUCLEOTIDE SEQUENCE [LARGE SCALE GENOMIC DNA]</scope>
    <source>
        <strain evidence="8 9">JCM 15716</strain>
    </source>
</reference>
<proteinExistence type="predicted"/>
<evidence type="ECO:0000256" key="5">
    <source>
        <dbReference type="ARBA" id="ARBA00070406"/>
    </source>
</evidence>
<evidence type="ECO:0000313" key="8">
    <source>
        <dbReference type="EMBL" id="RNB80253.1"/>
    </source>
</evidence>